<dbReference type="PANTHER" id="PTHR12561:SF3">
    <property type="entry name" value="LIPOYLTRANSFERASE 1, MITOCHONDRIAL"/>
    <property type="match status" value="1"/>
</dbReference>
<accession>A0A0C2J642</accession>
<dbReference type="OrthoDB" id="201621at2759"/>
<dbReference type="AlphaFoldDB" id="A0A0C2J642"/>
<evidence type="ECO:0000256" key="2">
    <source>
        <dbReference type="ARBA" id="ARBA00008242"/>
    </source>
</evidence>
<dbReference type="InterPro" id="IPR004143">
    <property type="entry name" value="BPL_LPL_catalytic"/>
</dbReference>
<comment type="pathway">
    <text evidence="1">Protein modification; protein lipoylation via exogenous pathway; protein N(6)-(lipoyl)lysine from lipoate: step 2/2.</text>
</comment>
<evidence type="ECO:0000256" key="1">
    <source>
        <dbReference type="ARBA" id="ARBA00005085"/>
    </source>
</evidence>
<dbReference type="InterPro" id="IPR004562">
    <property type="entry name" value="LipoylTrfase_LipoateP_Ligase"/>
</dbReference>
<dbReference type="PROSITE" id="PS51733">
    <property type="entry name" value="BPL_LPL_CATALYTIC"/>
    <property type="match status" value="1"/>
</dbReference>
<evidence type="ECO:0000313" key="5">
    <source>
        <dbReference type="Proteomes" id="UP000031668"/>
    </source>
</evidence>
<dbReference type="Pfam" id="PF21948">
    <property type="entry name" value="LplA-B_cat"/>
    <property type="match status" value="1"/>
</dbReference>
<comment type="caution">
    <text evidence="4">The sequence shown here is derived from an EMBL/GenBank/DDBJ whole genome shotgun (WGS) entry which is preliminary data.</text>
</comment>
<name>A0A0C2J642_THEKT</name>
<reference evidence="4 5" key="1">
    <citation type="journal article" date="2014" name="Genome Biol. Evol.">
        <title>The genome of the myxosporean Thelohanellus kitauei shows adaptations to nutrient acquisition within its fish host.</title>
        <authorList>
            <person name="Yang Y."/>
            <person name="Xiong J."/>
            <person name="Zhou Z."/>
            <person name="Huo F."/>
            <person name="Miao W."/>
            <person name="Ran C."/>
            <person name="Liu Y."/>
            <person name="Zhang J."/>
            <person name="Feng J."/>
            <person name="Wang M."/>
            <person name="Wang M."/>
            <person name="Wang L."/>
            <person name="Yao B."/>
        </authorList>
    </citation>
    <scope>NUCLEOTIDE SEQUENCE [LARGE SCALE GENOMIC DNA]</scope>
    <source>
        <strain evidence="4">Wuqing</strain>
    </source>
</reference>
<keyword evidence="5" id="KW-1185">Reference proteome</keyword>
<sequence>MLANFLKARYSLGVETSTRHDLWLHSSKVSGSSARIVKDKAYHHCTLLCSAEITSMRQVLASCFVPLTSNSTKSVRSNVKNLFDTFDTNDFITLLDNFIVYLKGFGFSEDVIQIFDDSALCLKEETDKLASWDWVYGQTPEFSTLLPFYDPFCSLEMKINKGVVTSVSPPDEESVEVVQFSRKVESKLKNSRFDFDLLTKVLTLPEFNQ</sequence>
<dbReference type="UniPathway" id="UPA00537">
    <property type="reaction ID" value="UER00595"/>
</dbReference>
<dbReference type="EMBL" id="JWZT01000920">
    <property type="protein sequence ID" value="KII73249.1"/>
    <property type="molecule type" value="Genomic_DNA"/>
</dbReference>
<dbReference type="GO" id="GO:0005739">
    <property type="term" value="C:mitochondrion"/>
    <property type="evidence" value="ECO:0007669"/>
    <property type="project" value="TreeGrafter"/>
</dbReference>
<feature type="domain" description="BPL/LPL catalytic" evidence="3">
    <location>
        <begin position="1"/>
        <end position="107"/>
    </location>
</feature>
<proteinExistence type="inferred from homology"/>
<dbReference type="SUPFAM" id="SSF55681">
    <property type="entry name" value="Class II aaRS and biotin synthetases"/>
    <property type="match status" value="1"/>
</dbReference>
<evidence type="ECO:0000313" key="4">
    <source>
        <dbReference type="EMBL" id="KII73249.1"/>
    </source>
</evidence>
<keyword evidence="4" id="KW-0808">Transferase</keyword>
<organism evidence="4 5">
    <name type="scientific">Thelohanellus kitauei</name>
    <name type="common">Myxosporean</name>
    <dbReference type="NCBI Taxonomy" id="669202"/>
    <lineage>
        <taxon>Eukaryota</taxon>
        <taxon>Metazoa</taxon>
        <taxon>Cnidaria</taxon>
        <taxon>Myxozoa</taxon>
        <taxon>Myxosporea</taxon>
        <taxon>Bivalvulida</taxon>
        <taxon>Platysporina</taxon>
        <taxon>Myxobolidae</taxon>
        <taxon>Thelohanellus</taxon>
    </lineage>
</organism>
<dbReference type="Gene3D" id="3.30.390.50">
    <property type="entry name" value="CO dehydrogenase flavoprotein, C-terminal domain"/>
    <property type="match status" value="1"/>
</dbReference>
<dbReference type="Gene3D" id="3.30.930.10">
    <property type="entry name" value="Bira Bifunctional Protein, Domain 2"/>
    <property type="match status" value="1"/>
</dbReference>
<dbReference type="Proteomes" id="UP000031668">
    <property type="component" value="Unassembled WGS sequence"/>
</dbReference>
<dbReference type="InterPro" id="IPR045864">
    <property type="entry name" value="aa-tRNA-synth_II/BPL/LPL"/>
</dbReference>
<dbReference type="GO" id="GO:0009249">
    <property type="term" value="P:protein lipoylation"/>
    <property type="evidence" value="ECO:0007669"/>
    <property type="project" value="InterPro"/>
</dbReference>
<dbReference type="PANTHER" id="PTHR12561">
    <property type="entry name" value="LIPOATE-PROTEIN LIGASE"/>
    <property type="match status" value="1"/>
</dbReference>
<dbReference type="GO" id="GO:0017118">
    <property type="term" value="F:lipoyltransferase activity"/>
    <property type="evidence" value="ECO:0007669"/>
    <property type="project" value="TreeGrafter"/>
</dbReference>
<gene>
    <name evidence="4" type="ORF">RF11_13116</name>
</gene>
<evidence type="ECO:0000259" key="3">
    <source>
        <dbReference type="PROSITE" id="PS51733"/>
    </source>
</evidence>
<protein>
    <submittedName>
        <fullName evidence="4">Lipoyltransferase 1, mitochondrial</fullName>
    </submittedName>
</protein>
<comment type="similarity">
    <text evidence="2">Belongs to the LplA family.</text>
</comment>